<evidence type="ECO:0000313" key="3">
    <source>
        <dbReference type="Proteomes" id="UP000198415"/>
    </source>
</evidence>
<dbReference type="EMBL" id="FZNR01000004">
    <property type="protein sequence ID" value="SNR68772.1"/>
    <property type="molecule type" value="Genomic_DNA"/>
</dbReference>
<keyword evidence="1" id="KW-0472">Membrane</keyword>
<evidence type="ECO:0008006" key="4">
    <source>
        <dbReference type="Google" id="ProtNLM"/>
    </source>
</evidence>
<evidence type="ECO:0000256" key="1">
    <source>
        <dbReference type="SAM" id="Phobius"/>
    </source>
</evidence>
<keyword evidence="1" id="KW-1133">Transmembrane helix</keyword>
<accession>A0A238YCR9</accession>
<feature type="transmembrane region" description="Helical" evidence="1">
    <location>
        <begin position="7"/>
        <end position="26"/>
    </location>
</feature>
<keyword evidence="1" id="KW-0812">Transmembrane</keyword>
<feature type="transmembrane region" description="Helical" evidence="1">
    <location>
        <begin position="194"/>
        <end position="211"/>
    </location>
</feature>
<feature type="transmembrane region" description="Helical" evidence="1">
    <location>
        <begin position="74"/>
        <end position="92"/>
    </location>
</feature>
<dbReference type="AlphaFoldDB" id="A0A238YCR9"/>
<name>A0A238YCR9_9ACTN</name>
<gene>
    <name evidence="2" type="ORF">SAMN06264365_104445</name>
</gene>
<reference evidence="2 3" key="1">
    <citation type="submission" date="2017-06" db="EMBL/GenBank/DDBJ databases">
        <authorList>
            <person name="Kim H.J."/>
            <person name="Triplett B.A."/>
        </authorList>
    </citation>
    <scope>NUCLEOTIDE SEQUENCE [LARGE SCALE GENOMIC DNA]</scope>
    <source>
        <strain evidence="2 3">DSM 43151</strain>
    </source>
</reference>
<evidence type="ECO:0000313" key="2">
    <source>
        <dbReference type="EMBL" id="SNR68772.1"/>
    </source>
</evidence>
<dbReference type="OrthoDB" id="3290087at2"/>
<sequence length="286" mass="31080">MSRRASGIVLFVLCVPLFLLGISAWMDAHHEAGVRAGQLSQARTATDAQERERFADYAESTLWRLQDAQFNRNTLLAAAAAGLIGGIVVLVADRRRRETEPAADESTAPPPPAKPALIACQACQWKISTAATACPHCGHPHEPTPSAPESPAAAPIHKGQRAFYVILIALGLGSALVIYTVLFDSLSETELVRISPYWVFPTVFGYYGLVAQRMEARLQESHLDTVSEQLLNVIKESGSLGQVFALLIHAPFLLVKSRQPWVTALVGSLIWAIALTLFFSLVFPTL</sequence>
<proteinExistence type="predicted"/>
<dbReference type="Proteomes" id="UP000198415">
    <property type="component" value="Unassembled WGS sequence"/>
</dbReference>
<dbReference type="RefSeq" id="WP_143232327.1">
    <property type="nucleotide sequence ID" value="NZ_BOMU01000037.1"/>
</dbReference>
<protein>
    <recommendedName>
        <fullName evidence="4">Zinc-ribbon domain-containing protein</fullName>
    </recommendedName>
</protein>
<organism evidence="2 3">
    <name type="scientific">Actinoplanes regularis</name>
    <dbReference type="NCBI Taxonomy" id="52697"/>
    <lineage>
        <taxon>Bacteria</taxon>
        <taxon>Bacillati</taxon>
        <taxon>Actinomycetota</taxon>
        <taxon>Actinomycetes</taxon>
        <taxon>Micromonosporales</taxon>
        <taxon>Micromonosporaceae</taxon>
        <taxon>Actinoplanes</taxon>
    </lineage>
</organism>
<feature type="transmembrane region" description="Helical" evidence="1">
    <location>
        <begin position="261"/>
        <end position="283"/>
    </location>
</feature>
<feature type="transmembrane region" description="Helical" evidence="1">
    <location>
        <begin position="162"/>
        <end position="182"/>
    </location>
</feature>
<keyword evidence="3" id="KW-1185">Reference proteome</keyword>